<dbReference type="SUPFAM" id="SSF56935">
    <property type="entry name" value="Porins"/>
    <property type="match status" value="1"/>
</dbReference>
<keyword evidence="3" id="KW-1185">Reference proteome</keyword>
<gene>
    <name evidence="2" type="ORF">ACFOW1_10055</name>
</gene>
<protein>
    <recommendedName>
        <fullName evidence="4">Long-subunit fatty acid transport protein</fullName>
    </recommendedName>
</protein>
<comment type="caution">
    <text evidence="2">The sequence shown here is derived from an EMBL/GenBank/DDBJ whole genome shotgun (WGS) entry which is preliminary data.</text>
</comment>
<dbReference type="Gene3D" id="2.40.160.60">
    <property type="entry name" value="Outer membrane protein transport protein (OMPP1/FadL/TodX)"/>
    <property type="match status" value="1"/>
</dbReference>
<dbReference type="EMBL" id="JBHSDC010000019">
    <property type="protein sequence ID" value="MFC4232234.1"/>
    <property type="molecule type" value="Genomic_DNA"/>
</dbReference>
<dbReference type="RefSeq" id="WP_379014006.1">
    <property type="nucleotide sequence ID" value="NZ_JBHSDC010000019.1"/>
</dbReference>
<evidence type="ECO:0000313" key="3">
    <source>
        <dbReference type="Proteomes" id="UP001595906"/>
    </source>
</evidence>
<evidence type="ECO:0000313" key="2">
    <source>
        <dbReference type="EMBL" id="MFC4232234.1"/>
    </source>
</evidence>
<organism evidence="2 3">
    <name type="scientific">Parasediminibacterium paludis</name>
    <dbReference type="NCBI Taxonomy" id="908966"/>
    <lineage>
        <taxon>Bacteria</taxon>
        <taxon>Pseudomonadati</taxon>
        <taxon>Bacteroidota</taxon>
        <taxon>Chitinophagia</taxon>
        <taxon>Chitinophagales</taxon>
        <taxon>Chitinophagaceae</taxon>
        <taxon>Parasediminibacterium</taxon>
    </lineage>
</organism>
<sequence>MKLNILSGLFIISLFAGSSVLAQNNASPYSIVGIGDIEKSSFDRTSGMGYAGVALSSDATNRFLYHANPASYSGMQDKFFNFEVTARYKGVSYSGSPISNASASQSSDLQFKKLVVAIKIKPRWGAAIGLLPFSTSNYSFYSTKTVVGAPIIVPTYNQGTGSTNQFFIANSYKINKHLSVGLHTAYLFGQLDQKETLINSISDSSLVTDKNILLGNFFFKGGIQYQTNINKKIQLLAGVTGSLKTALKANNQLKVTDGTTALLSNNHYNDTYFNLPLSYTGGLAVKIKNKYTVAADYNFQGWAGANANAYNYQLVNSSRYSLGFEYSKKINFRDYQGNILSAEKYFMQAGLFYSDSYLKIYGKQINEYGITFGGGFNTVKSNLGLQLGLEIGRRGTTDIGLVKEVYTQFHATFVYRDFWRVKLKRYN</sequence>
<reference evidence="3" key="1">
    <citation type="journal article" date="2019" name="Int. J. Syst. Evol. Microbiol.">
        <title>The Global Catalogue of Microorganisms (GCM) 10K type strain sequencing project: providing services to taxonomists for standard genome sequencing and annotation.</title>
        <authorList>
            <consortium name="The Broad Institute Genomics Platform"/>
            <consortium name="The Broad Institute Genome Sequencing Center for Infectious Disease"/>
            <person name="Wu L."/>
            <person name="Ma J."/>
        </authorList>
    </citation>
    <scope>NUCLEOTIDE SEQUENCE [LARGE SCALE GENOMIC DNA]</scope>
    <source>
        <strain evidence="3">CECT 8010</strain>
    </source>
</reference>
<feature type="chain" id="PRO_5047264064" description="Long-subunit fatty acid transport protein" evidence="1">
    <location>
        <begin position="23"/>
        <end position="427"/>
    </location>
</feature>
<dbReference type="Proteomes" id="UP001595906">
    <property type="component" value="Unassembled WGS sequence"/>
</dbReference>
<feature type="signal peptide" evidence="1">
    <location>
        <begin position="1"/>
        <end position="22"/>
    </location>
</feature>
<proteinExistence type="predicted"/>
<evidence type="ECO:0008006" key="4">
    <source>
        <dbReference type="Google" id="ProtNLM"/>
    </source>
</evidence>
<keyword evidence="1" id="KW-0732">Signal</keyword>
<name>A0ABV8PXF5_9BACT</name>
<accession>A0ABV8PXF5</accession>
<evidence type="ECO:0000256" key="1">
    <source>
        <dbReference type="SAM" id="SignalP"/>
    </source>
</evidence>